<comment type="catalytic activity">
    <reaction evidence="9 14 15 18">
        <text>Hydrolysis of proteins in presence of ATP.</text>
        <dbReference type="EC" id="3.4.21.53"/>
    </reaction>
</comment>
<dbReference type="NCBIfam" id="TIGR00763">
    <property type="entry name" value="lon"/>
    <property type="match status" value="1"/>
</dbReference>
<dbReference type="InterPro" id="IPR054594">
    <property type="entry name" value="Lon_lid"/>
</dbReference>
<comment type="subcellular location">
    <subcellularLocation>
        <location evidence="1 14 15">Cytoplasm</location>
    </subcellularLocation>
</comment>
<evidence type="ECO:0000256" key="1">
    <source>
        <dbReference type="ARBA" id="ARBA00004496"/>
    </source>
</evidence>
<dbReference type="SUPFAM" id="SSF54211">
    <property type="entry name" value="Ribosomal protein S5 domain 2-like"/>
    <property type="match status" value="1"/>
</dbReference>
<dbReference type="GO" id="GO:0034605">
    <property type="term" value="P:cellular response to heat"/>
    <property type="evidence" value="ECO:0007669"/>
    <property type="project" value="UniProtKB-UniRule"/>
</dbReference>
<dbReference type="InterPro" id="IPR008269">
    <property type="entry name" value="Lon_proteolytic"/>
</dbReference>
<dbReference type="InterPro" id="IPR046336">
    <property type="entry name" value="Lon_prtase_N_sf"/>
</dbReference>
<keyword evidence="5 14" id="KW-0378">Hydrolase</keyword>
<comment type="function">
    <text evidence="10 14">ATP-dependent serine protease that mediates the selective degradation of mutant and abnormal proteins as well as certain short-lived regulatory proteins. Required for cellular homeostasis and for survival from DNA damage and developmental changes induced by stress. Degrades polypeptides processively to yield small peptide fragments that are 5 to 10 amino acids long. Binds to DNA in a double-stranded, site-specific manner.</text>
</comment>
<dbReference type="Pfam" id="PF05362">
    <property type="entry name" value="Lon_C"/>
    <property type="match status" value="1"/>
</dbReference>
<dbReference type="SUPFAM" id="SSF88697">
    <property type="entry name" value="PUA domain-like"/>
    <property type="match status" value="1"/>
</dbReference>
<keyword evidence="4 14" id="KW-0547">Nucleotide-binding</keyword>
<dbReference type="InterPro" id="IPR027065">
    <property type="entry name" value="Lon_Prtase"/>
</dbReference>
<dbReference type="SMART" id="SM00382">
    <property type="entry name" value="AAA"/>
    <property type="match status" value="1"/>
</dbReference>
<comment type="subunit">
    <text evidence="14 15">Homohexamer. Organized in a ring with a central cavity.</text>
</comment>
<evidence type="ECO:0000256" key="3">
    <source>
        <dbReference type="ARBA" id="ARBA00022670"/>
    </source>
</evidence>
<dbReference type="HAMAP" id="MF_01973">
    <property type="entry name" value="lon_bact"/>
    <property type="match status" value="1"/>
</dbReference>
<dbReference type="InterPro" id="IPR008268">
    <property type="entry name" value="Peptidase_S16_AS"/>
</dbReference>
<evidence type="ECO:0000313" key="23">
    <source>
        <dbReference type="Proteomes" id="UP000824109"/>
    </source>
</evidence>
<dbReference type="Pfam" id="PF02190">
    <property type="entry name" value="LON_substr_bdg"/>
    <property type="match status" value="1"/>
</dbReference>
<dbReference type="InterPro" id="IPR027543">
    <property type="entry name" value="Lon_bac"/>
</dbReference>
<keyword evidence="6 14" id="KW-0720">Serine protease</keyword>
<name>A0A9D1SEW2_9FIRM</name>
<dbReference type="PROSITE" id="PS51787">
    <property type="entry name" value="LON_N"/>
    <property type="match status" value="1"/>
</dbReference>
<dbReference type="GO" id="GO:0005524">
    <property type="term" value="F:ATP binding"/>
    <property type="evidence" value="ECO:0007669"/>
    <property type="project" value="UniProtKB-UniRule"/>
</dbReference>
<feature type="active site" evidence="14 16">
    <location>
        <position position="741"/>
    </location>
</feature>
<organism evidence="22 23">
    <name type="scientific">Candidatus Ornithomonoglobus merdipullorum</name>
    <dbReference type="NCBI Taxonomy" id="2840895"/>
    <lineage>
        <taxon>Bacteria</taxon>
        <taxon>Bacillati</taxon>
        <taxon>Bacillota</taxon>
        <taxon>Clostridia</taxon>
        <taxon>Candidatus Ornithomonoglobus</taxon>
    </lineage>
</organism>
<dbReference type="InterPro" id="IPR027417">
    <property type="entry name" value="P-loop_NTPase"/>
</dbReference>
<evidence type="ECO:0000256" key="8">
    <source>
        <dbReference type="ARBA" id="ARBA00023016"/>
    </source>
</evidence>
<feature type="binding site" evidence="14 17">
    <location>
        <begin position="375"/>
        <end position="382"/>
    </location>
    <ligand>
        <name>ATP</name>
        <dbReference type="ChEBI" id="CHEBI:30616"/>
    </ligand>
</feature>
<dbReference type="EC" id="3.4.21.53" evidence="11 14"/>
<evidence type="ECO:0000256" key="10">
    <source>
        <dbReference type="ARBA" id="ARBA00053875"/>
    </source>
</evidence>
<evidence type="ECO:0000256" key="2">
    <source>
        <dbReference type="ARBA" id="ARBA00022490"/>
    </source>
</evidence>
<evidence type="ECO:0000259" key="21">
    <source>
        <dbReference type="PROSITE" id="PS51787"/>
    </source>
</evidence>
<dbReference type="Gene3D" id="3.40.50.300">
    <property type="entry name" value="P-loop containing nucleotide triphosphate hydrolases"/>
    <property type="match status" value="1"/>
</dbReference>
<feature type="domain" description="Lon proteolytic" evidence="20">
    <location>
        <begin position="611"/>
        <end position="791"/>
    </location>
</feature>
<dbReference type="CDD" id="cd19500">
    <property type="entry name" value="RecA-like_Lon"/>
    <property type="match status" value="1"/>
</dbReference>
<dbReference type="SUPFAM" id="SSF52540">
    <property type="entry name" value="P-loop containing nucleoside triphosphate hydrolases"/>
    <property type="match status" value="1"/>
</dbReference>
<dbReference type="PANTHER" id="PTHR10046">
    <property type="entry name" value="ATP DEPENDENT LON PROTEASE FAMILY MEMBER"/>
    <property type="match status" value="1"/>
</dbReference>
<dbReference type="Gene3D" id="2.30.130.40">
    <property type="entry name" value="LON domain-like"/>
    <property type="match status" value="1"/>
</dbReference>
<gene>
    <name evidence="14 22" type="primary">lon</name>
    <name evidence="22" type="ORF">IAA61_06545</name>
</gene>
<comment type="similarity">
    <text evidence="14 15 18 19">Belongs to the peptidase S16 family.</text>
</comment>
<evidence type="ECO:0000256" key="13">
    <source>
        <dbReference type="ARBA" id="ARBA00082722"/>
    </source>
</evidence>
<evidence type="ECO:0000313" key="22">
    <source>
        <dbReference type="EMBL" id="HIU57455.1"/>
    </source>
</evidence>
<dbReference type="Gene3D" id="3.30.230.10">
    <property type="match status" value="1"/>
</dbReference>
<evidence type="ECO:0000256" key="4">
    <source>
        <dbReference type="ARBA" id="ARBA00022741"/>
    </source>
</evidence>
<dbReference type="GO" id="GO:0016887">
    <property type="term" value="F:ATP hydrolysis activity"/>
    <property type="evidence" value="ECO:0007669"/>
    <property type="project" value="UniProtKB-UniRule"/>
</dbReference>
<evidence type="ECO:0000256" key="5">
    <source>
        <dbReference type="ARBA" id="ARBA00022801"/>
    </source>
</evidence>
<dbReference type="PIRSF" id="PIRSF001174">
    <property type="entry name" value="Lon_proteas"/>
    <property type="match status" value="1"/>
</dbReference>
<sequence>MCYNLILQKTLGNRKHWSDTKLDNNTQILPAVPMRGLVVFPYMQLNFDVARDVSVKAVLDANTNNSYVFLVPQKDVGNMRPKFDDLEMIGTIAQIKQIMQLPGNGTRVIAKGICRGIARGYYQEEPFFKLAVERVDETYSEITSVEAAYCRSVKKKFEEYFSVSTRLQPERFMSIMSVNHLGQLCDNVAATVDFDFEVKLSLLKELDFTSRADELILRLQNLIEIAGIEQSIMRKTKQRMDQNQREYYLREQMQVIQEELGEKDGVSAEAEEFSERIKKARMSKETAEKLEKDVKRFSRLPASNADSSVLRTYLETVLDLPWNKYTREKFDIKKAQQILEEDHYGLEKVKERILEFLAVRKMTNGRNATVLCLEGPPGVGKTSIARSIARALGRKFVRVSLGGIHDESDIRGHRKTYIGAMEGRIMAAMREAKVKNPLILLDEIDKMGADYKGDPSAALLEVLDNEQNFAFRDHYIEVPFDLSNVLFITTANTLDRIAQPLLDRMEIIRLSGYTGSEKFHIAHDYLIKKALTKTGMKSEQFSITDEAINKIIDSYTREAGVRKLEQTLEALCRKAAKQILETGCESVTVTAENLEEYLGKEKYHFDMMNEHDEVGVARGLAWTSVGGETLSIEVNVMSGSGKVELTGKLGDVMKESAHAAISYIRSNADKLHIDGSFHKDKDIHIHVPEGAVPKDGPSAGITMATAVVSSLTNHPVRRDVAMTGEITLRGRVLPIGGLKEKSMAAYRAGIRTVIIPEENTPDIDDVPKEIRDGIKFIPVSNMDSVLQNALT</sequence>
<dbReference type="Gene3D" id="1.10.8.60">
    <property type="match status" value="1"/>
</dbReference>
<accession>A0A9D1SEW2</accession>
<comment type="induction">
    <text evidence="14">By heat shock.</text>
</comment>
<evidence type="ECO:0000256" key="19">
    <source>
        <dbReference type="RuleBase" id="RU000591"/>
    </source>
</evidence>
<evidence type="ECO:0000256" key="9">
    <source>
        <dbReference type="ARBA" id="ARBA00050665"/>
    </source>
</evidence>
<evidence type="ECO:0000259" key="20">
    <source>
        <dbReference type="PROSITE" id="PS51786"/>
    </source>
</evidence>
<dbReference type="InterPro" id="IPR014721">
    <property type="entry name" value="Ribsml_uS5_D2-typ_fold_subgr"/>
</dbReference>
<feature type="domain" description="Lon N-terminal" evidence="21">
    <location>
        <begin position="29"/>
        <end position="223"/>
    </location>
</feature>
<evidence type="ECO:0000256" key="17">
    <source>
        <dbReference type="PIRSR" id="PIRSR001174-2"/>
    </source>
</evidence>
<dbReference type="PRINTS" id="PR00830">
    <property type="entry name" value="ENDOLAPTASE"/>
</dbReference>
<keyword evidence="8 14" id="KW-0346">Stress response</keyword>
<dbReference type="EMBL" id="DVNB01000069">
    <property type="protein sequence ID" value="HIU57455.1"/>
    <property type="molecule type" value="Genomic_DNA"/>
</dbReference>
<keyword evidence="2 14" id="KW-0963">Cytoplasm</keyword>
<dbReference type="GO" id="GO:0004252">
    <property type="term" value="F:serine-type endopeptidase activity"/>
    <property type="evidence" value="ECO:0007669"/>
    <property type="project" value="UniProtKB-UniRule"/>
</dbReference>
<dbReference type="InterPro" id="IPR003959">
    <property type="entry name" value="ATPase_AAA_core"/>
</dbReference>
<dbReference type="InterPro" id="IPR003593">
    <property type="entry name" value="AAA+_ATPase"/>
</dbReference>
<comment type="caution">
    <text evidence="22">The sequence shown here is derived from an EMBL/GenBank/DDBJ whole genome shotgun (WGS) entry which is preliminary data.</text>
</comment>
<dbReference type="GO" id="GO:0043565">
    <property type="term" value="F:sequence-specific DNA binding"/>
    <property type="evidence" value="ECO:0007669"/>
    <property type="project" value="UniProtKB-UniRule"/>
</dbReference>
<keyword evidence="3 14" id="KW-0645">Protease</keyword>
<dbReference type="PROSITE" id="PS01046">
    <property type="entry name" value="LON_SER"/>
    <property type="match status" value="1"/>
</dbReference>
<feature type="active site" evidence="14 16">
    <location>
        <position position="698"/>
    </location>
</feature>
<dbReference type="FunFam" id="3.40.50.300:FF:000021">
    <property type="entry name" value="Lon protease homolog"/>
    <property type="match status" value="1"/>
</dbReference>
<evidence type="ECO:0000256" key="15">
    <source>
        <dbReference type="PIRNR" id="PIRNR001174"/>
    </source>
</evidence>
<proteinExistence type="evidence at transcript level"/>
<dbReference type="PROSITE" id="PS51786">
    <property type="entry name" value="LON_PROTEOLYTIC"/>
    <property type="match status" value="1"/>
</dbReference>
<dbReference type="InterPro" id="IPR004815">
    <property type="entry name" value="Lon_bac/euk-typ"/>
</dbReference>
<dbReference type="GO" id="GO:0006515">
    <property type="term" value="P:protein quality control for misfolded or incompletely synthesized proteins"/>
    <property type="evidence" value="ECO:0007669"/>
    <property type="project" value="UniProtKB-UniRule"/>
</dbReference>
<dbReference type="Pfam" id="PF00004">
    <property type="entry name" value="AAA"/>
    <property type="match status" value="1"/>
</dbReference>
<evidence type="ECO:0000256" key="11">
    <source>
        <dbReference type="ARBA" id="ARBA00066743"/>
    </source>
</evidence>
<dbReference type="Proteomes" id="UP000824109">
    <property type="component" value="Unassembled WGS sequence"/>
</dbReference>
<evidence type="ECO:0000256" key="6">
    <source>
        <dbReference type="ARBA" id="ARBA00022825"/>
    </source>
</evidence>
<evidence type="ECO:0000256" key="16">
    <source>
        <dbReference type="PIRSR" id="PIRSR001174-1"/>
    </source>
</evidence>
<keyword evidence="7 14" id="KW-0067">ATP-binding</keyword>
<evidence type="ECO:0000256" key="14">
    <source>
        <dbReference type="HAMAP-Rule" id="MF_01973"/>
    </source>
</evidence>
<dbReference type="GO" id="GO:0005737">
    <property type="term" value="C:cytoplasm"/>
    <property type="evidence" value="ECO:0007669"/>
    <property type="project" value="UniProtKB-SubCell"/>
</dbReference>
<evidence type="ECO:0000256" key="12">
    <source>
        <dbReference type="ARBA" id="ARBA00071934"/>
    </source>
</evidence>
<dbReference type="SMART" id="SM00464">
    <property type="entry name" value="LON"/>
    <property type="match status" value="1"/>
</dbReference>
<dbReference type="Gene3D" id="1.20.5.5270">
    <property type="match status" value="1"/>
</dbReference>
<evidence type="ECO:0000256" key="7">
    <source>
        <dbReference type="ARBA" id="ARBA00022840"/>
    </source>
</evidence>
<dbReference type="AlphaFoldDB" id="A0A9D1SEW2"/>
<reference evidence="22" key="1">
    <citation type="submission" date="2020-10" db="EMBL/GenBank/DDBJ databases">
        <authorList>
            <person name="Gilroy R."/>
        </authorList>
    </citation>
    <scope>NUCLEOTIDE SEQUENCE</scope>
    <source>
        <strain evidence="22">USAMLcec3-3695</strain>
    </source>
</reference>
<dbReference type="Gene3D" id="1.20.58.1480">
    <property type="match status" value="1"/>
</dbReference>
<dbReference type="Pfam" id="PF22667">
    <property type="entry name" value="Lon_lid"/>
    <property type="match status" value="1"/>
</dbReference>
<protein>
    <recommendedName>
        <fullName evidence="12 14">Lon protease</fullName>
        <ecNumber evidence="11 14">3.4.21.53</ecNumber>
    </recommendedName>
    <alternativeName>
        <fullName evidence="13 14">ATP-dependent protease La</fullName>
    </alternativeName>
</protein>
<reference evidence="22" key="2">
    <citation type="journal article" date="2021" name="PeerJ">
        <title>Extensive microbial diversity within the chicken gut microbiome revealed by metagenomics and culture.</title>
        <authorList>
            <person name="Gilroy R."/>
            <person name="Ravi A."/>
            <person name="Getino M."/>
            <person name="Pursley I."/>
            <person name="Horton D.L."/>
            <person name="Alikhan N.F."/>
            <person name="Baker D."/>
            <person name="Gharbi K."/>
            <person name="Hall N."/>
            <person name="Watson M."/>
            <person name="Adriaenssens E.M."/>
            <person name="Foster-Nyarko E."/>
            <person name="Jarju S."/>
            <person name="Secka A."/>
            <person name="Antonio M."/>
            <person name="Oren A."/>
            <person name="Chaudhuri R.R."/>
            <person name="La Ragione R."/>
            <person name="Hildebrand F."/>
            <person name="Pallen M.J."/>
        </authorList>
    </citation>
    <scope>NUCLEOTIDE SEQUENCE</scope>
    <source>
        <strain evidence="22">USAMLcec3-3695</strain>
    </source>
</reference>
<dbReference type="InterPro" id="IPR020568">
    <property type="entry name" value="Ribosomal_Su5_D2-typ_SF"/>
</dbReference>
<dbReference type="InterPro" id="IPR003111">
    <property type="entry name" value="Lon_prtase_N"/>
</dbReference>
<evidence type="ECO:0000256" key="18">
    <source>
        <dbReference type="PROSITE-ProRule" id="PRU01122"/>
    </source>
</evidence>
<dbReference type="InterPro" id="IPR015947">
    <property type="entry name" value="PUA-like_sf"/>
</dbReference>
<dbReference type="GO" id="GO:0004176">
    <property type="term" value="F:ATP-dependent peptidase activity"/>
    <property type="evidence" value="ECO:0007669"/>
    <property type="project" value="UniProtKB-UniRule"/>
</dbReference>